<evidence type="ECO:0000313" key="1">
    <source>
        <dbReference type="EMBL" id="UYV96265.1"/>
    </source>
</evidence>
<dbReference type="Gene3D" id="3.40.140.120">
    <property type="match status" value="1"/>
</dbReference>
<evidence type="ECO:0000313" key="2">
    <source>
        <dbReference type="Proteomes" id="UP001163293"/>
    </source>
</evidence>
<proteinExistence type="predicted"/>
<gene>
    <name evidence="1" type="ORF">NL394_14475</name>
</gene>
<protein>
    <submittedName>
        <fullName evidence="1">Phage portal protein</fullName>
    </submittedName>
</protein>
<dbReference type="AlphaFoldDB" id="A0AAX3EE35"/>
<keyword evidence="2" id="KW-1185">Reference proteome</keyword>
<name>A0AAX3EE35_PAEUR</name>
<dbReference type="Proteomes" id="UP001163293">
    <property type="component" value="Chromosome"/>
</dbReference>
<accession>A0AAX3EE35</accession>
<reference evidence="1" key="1">
    <citation type="submission" date="2022-07" db="EMBL/GenBank/DDBJ databases">
        <authorList>
            <person name="Wu T."/>
        </authorList>
    </citation>
    <scope>NUCLEOTIDE SEQUENCE</scope>
    <source>
        <strain evidence="1">SD-1</strain>
    </source>
</reference>
<organism evidence="1 2">
    <name type="scientific">Paenarthrobacter ureafaciens</name>
    <dbReference type="NCBI Taxonomy" id="37931"/>
    <lineage>
        <taxon>Bacteria</taxon>
        <taxon>Bacillati</taxon>
        <taxon>Actinomycetota</taxon>
        <taxon>Actinomycetes</taxon>
        <taxon>Micrococcales</taxon>
        <taxon>Micrococcaceae</taxon>
        <taxon>Paenarthrobacter</taxon>
    </lineage>
</organism>
<dbReference type="RefSeq" id="WP_182263973.1">
    <property type="nucleotide sequence ID" value="NZ_CP043010.1"/>
</dbReference>
<sequence length="344" mass="36888">MGILSSALELAGYNVSTGFPQTTQVTGVFSPSTLALAVFPDVDTSQFPVDAGTAMTIPAVRRGVQIISSVGSRLPLTTNGADLPWLNASVGAITPAKRTSSLIQDLIFYNDTLVEVERDSAGYVTSYQHVLHHLWSLDAKGNILVNGKTVPANQYVYIPGLMPLGGFLQDGRDSVRQYRNITQTINNRTAVPEPVVLTKETQPINATPEEIDEMREHLHAAMTSRGGNVHVPFGLDVAGFGASDSVNSLMVEAKEGLRKDLANFLGITVGLLDGSTGDSNTYNNAVDERNELLELTIKSFTEPIADRLSQDDVTPPGVKVSVDYSTFKTNVSKANTESPVIPNA</sequence>
<dbReference type="Gene3D" id="3.30.1120.70">
    <property type="match status" value="1"/>
</dbReference>
<dbReference type="Gene3D" id="1.20.1270.210">
    <property type="match status" value="1"/>
</dbReference>
<dbReference type="EMBL" id="CP101185">
    <property type="protein sequence ID" value="UYV96265.1"/>
    <property type="molecule type" value="Genomic_DNA"/>
</dbReference>